<keyword evidence="4 6" id="KW-0472">Membrane</keyword>
<dbReference type="InterPro" id="IPR007343">
    <property type="entry name" value="Uncharacterised_pept_Zn_put"/>
</dbReference>
<accession>G0J751</accession>
<evidence type="ECO:0000313" key="7">
    <source>
        <dbReference type="EMBL" id="AEL27684.1"/>
    </source>
</evidence>
<dbReference type="PANTHER" id="PTHR30168">
    <property type="entry name" value="PUTATIVE MEMBRANE PROTEIN YPFJ"/>
    <property type="match status" value="1"/>
</dbReference>
<name>G0J751_CYCMS</name>
<feature type="transmembrane region" description="Helical" evidence="6">
    <location>
        <begin position="40"/>
        <end position="58"/>
    </location>
</feature>
<organism evidence="7 8">
    <name type="scientific">Cyclobacterium marinum (strain ATCC 25205 / DSM 745 / LMG 13164 / NCIMB 1802)</name>
    <name type="common">Flectobacillus marinus</name>
    <dbReference type="NCBI Taxonomy" id="880070"/>
    <lineage>
        <taxon>Bacteria</taxon>
        <taxon>Pseudomonadati</taxon>
        <taxon>Bacteroidota</taxon>
        <taxon>Cytophagia</taxon>
        <taxon>Cytophagales</taxon>
        <taxon>Cyclobacteriaceae</taxon>
        <taxon>Cyclobacterium</taxon>
    </lineage>
</organism>
<dbReference type="STRING" id="880070.Cycma_3975"/>
<reference evidence="8" key="1">
    <citation type="submission" date="2011-07" db="EMBL/GenBank/DDBJ databases">
        <title>The complete genome of Cyclobacterium marinum DSM 745.</title>
        <authorList>
            <person name="Lucas S."/>
            <person name="Han J."/>
            <person name="Lapidus A."/>
            <person name="Bruce D."/>
            <person name="Goodwin L."/>
            <person name="Pitluck S."/>
            <person name="Peters L."/>
            <person name="Kyrpides N."/>
            <person name="Mavromatis K."/>
            <person name="Ivanova N."/>
            <person name="Ovchinnikova G."/>
            <person name="Chertkov O."/>
            <person name="Detter J.C."/>
            <person name="Tapia R."/>
            <person name="Han C."/>
            <person name="Land M."/>
            <person name="Hauser L."/>
            <person name="Markowitz V."/>
            <person name="Cheng J.-F."/>
            <person name="Hugenholtz P."/>
            <person name="Woyke T."/>
            <person name="Wu D."/>
            <person name="Tindall B."/>
            <person name="Schuetze A."/>
            <person name="Brambilla E."/>
            <person name="Klenk H.-P."/>
            <person name="Eisen J.A."/>
        </authorList>
    </citation>
    <scope>NUCLEOTIDE SEQUENCE [LARGE SCALE GENOMIC DNA]</scope>
    <source>
        <strain evidence="8">ATCC 25205 / DSM 745 / LMG 13164 / NCIMB 1802</strain>
    </source>
</reference>
<proteinExistence type="predicted"/>
<keyword evidence="2 6" id="KW-0812">Transmembrane</keyword>
<dbReference type="OrthoDB" id="9774900at2"/>
<comment type="subcellular location">
    <subcellularLocation>
        <location evidence="1">Membrane</location>
        <topology evidence="1">Single-pass membrane protein</topology>
    </subcellularLocation>
</comment>
<dbReference type="PANTHER" id="PTHR30168:SF0">
    <property type="entry name" value="INNER MEMBRANE PROTEIN"/>
    <property type="match status" value="1"/>
</dbReference>
<dbReference type="GO" id="GO:0016020">
    <property type="term" value="C:membrane"/>
    <property type="evidence" value="ECO:0007669"/>
    <property type="project" value="UniProtKB-SubCell"/>
</dbReference>
<keyword evidence="3 6" id="KW-1133">Transmembrane helix</keyword>
<evidence type="ECO:0000256" key="5">
    <source>
        <dbReference type="SAM" id="MobiDB-lite"/>
    </source>
</evidence>
<keyword evidence="8" id="KW-1185">Reference proteome</keyword>
<sequence length="299" mass="32525">MKWQGRRKSSNVDDRRGHSGSGKGIGGLSSLLMGPLIKILFSKVGLVIAGLFIVVSFVTGNNPLSLLSGLISGNVGQQNTSTTYQGTDEENELADFSATILASTEDVWNEILDNYREPTLVLFTGSVSSACGSASSATGPFYCPGDEKLYIDLSFFDDMERKLNAPGDFAQAYVIAHEVGHHVQKLMGITDKVHKLRGQVSEAEYNKYSVMLELQADFFAGVWANRSESRMSMMEAGDLEEALNAANAIGDDRLQKQSTGRVVPDSFTHGTSEQRVRWFKKGFETGDIAQGDTFNAKAL</sequence>
<protein>
    <recommendedName>
        <fullName evidence="9">Flagellar biosynthesis protein FlgM</fullName>
    </recommendedName>
</protein>
<evidence type="ECO:0000313" key="8">
    <source>
        <dbReference type="Proteomes" id="UP000001635"/>
    </source>
</evidence>
<evidence type="ECO:0000256" key="4">
    <source>
        <dbReference type="ARBA" id="ARBA00023136"/>
    </source>
</evidence>
<dbReference type="AlphaFoldDB" id="G0J751"/>
<evidence type="ECO:0000256" key="1">
    <source>
        <dbReference type="ARBA" id="ARBA00004167"/>
    </source>
</evidence>
<dbReference type="Pfam" id="PF04228">
    <property type="entry name" value="Zn_peptidase"/>
    <property type="match status" value="1"/>
</dbReference>
<gene>
    <name evidence="7" type="ordered locus">Cycma_3975</name>
</gene>
<dbReference type="eggNOG" id="COG2321">
    <property type="taxonomic scope" value="Bacteria"/>
</dbReference>
<evidence type="ECO:0000256" key="2">
    <source>
        <dbReference type="ARBA" id="ARBA00022692"/>
    </source>
</evidence>
<dbReference type="EMBL" id="CP002955">
    <property type="protein sequence ID" value="AEL27684.1"/>
    <property type="molecule type" value="Genomic_DNA"/>
</dbReference>
<evidence type="ECO:0000256" key="6">
    <source>
        <dbReference type="SAM" id="Phobius"/>
    </source>
</evidence>
<dbReference type="Proteomes" id="UP000001635">
    <property type="component" value="Chromosome"/>
</dbReference>
<evidence type="ECO:0008006" key="9">
    <source>
        <dbReference type="Google" id="ProtNLM"/>
    </source>
</evidence>
<dbReference type="HOGENOM" id="CLU_059329_0_0_10"/>
<dbReference type="RefSeq" id="WP_014021969.1">
    <property type="nucleotide sequence ID" value="NC_015914.1"/>
</dbReference>
<evidence type="ECO:0000256" key="3">
    <source>
        <dbReference type="ARBA" id="ARBA00022989"/>
    </source>
</evidence>
<dbReference type="KEGG" id="cmr:Cycma_3975"/>
<feature type="region of interest" description="Disordered" evidence="5">
    <location>
        <begin position="1"/>
        <end position="21"/>
    </location>
</feature>